<proteinExistence type="predicted"/>
<accession>A0ABX7ALT8</accession>
<evidence type="ECO:0000313" key="1">
    <source>
        <dbReference type="EMBL" id="QQP10794.1"/>
    </source>
</evidence>
<evidence type="ECO:0000313" key="2">
    <source>
        <dbReference type="Proteomes" id="UP000596049"/>
    </source>
</evidence>
<protein>
    <submittedName>
        <fullName evidence="1">Uncharacterized protein</fullName>
    </submittedName>
</protein>
<gene>
    <name evidence="1" type="ORF">FJQ98_16235</name>
</gene>
<dbReference type="EMBL" id="CP067341">
    <property type="protein sequence ID" value="QQP10794.1"/>
    <property type="molecule type" value="Genomic_DNA"/>
</dbReference>
<reference evidence="1 2" key="1">
    <citation type="submission" date="2020-01" db="EMBL/GenBank/DDBJ databases">
        <authorList>
            <person name="Liu G."/>
            <person name="Liu B."/>
        </authorList>
    </citation>
    <scope>NUCLEOTIDE SEQUENCE [LARGE SCALE GENOMIC DNA]</scope>
    <source>
        <strain evidence="1 2">FJAT-51161</strain>
    </source>
</reference>
<name>A0ABX7ALT8_9BACI</name>
<sequence length="134" mass="15516">MDNKITKEAALQLNQAKDVIWSAMNLMIKKQGYSDLTLHLEGSYYEISDILSNSEVVSNDIKLFYVYKKDWYCNTEEKGFIVKSTDWKSAKAIAMKNINFKEESRINVIVEEVDSIEENILYSTVNIRNNITCN</sequence>
<keyword evidence="2" id="KW-1185">Reference proteome</keyword>
<organism evidence="1 2">
    <name type="scientific">Lysinibacillus agricola</name>
    <dbReference type="NCBI Taxonomy" id="2590012"/>
    <lineage>
        <taxon>Bacteria</taxon>
        <taxon>Bacillati</taxon>
        <taxon>Bacillota</taxon>
        <taxon>Bacilli</taxon>
        <taxon>Bacillales</taxon>
        <taxon>Bacillaceae</taxon>
        <taxon>Lysinibacillus</taxon>
    </lineage>
</organism>
<dbReference type="RefSeq" id="WP_053595737.1">
    <property type="nucleotide sequence ID" value="NZ_CP067341.1"/>
</dbReference>
<dbReference type="Proteomes" id="UP000596049">
    <property type="component" value="Chromosome"/>
</dbReference>